<name>A0A9X0W9S7_9GAMM</name>
<evidence type="ECO:0000256" key="1">
    <source>
        <dbReference type="ARBA" id="ARBA00022491"/>
    </source>
</evidence>
<evidence type="ECO:0000256" key="4">
    <source>
        <dbReference type="ARBA" id="ARBA00023125"/>
    </source>
</evidence>
<keyword evidence="5" id="KW-0804">Transcription</keyword>
<accession>A0A9X0W9S7</accession>
<evidence type="ECO:0000313" key="7">
    <source>
        <dbReference type="EMBL" id="MBK1619521.1"/>
    </source>
</evidence>
<evidence type="ECO:0000256" key="6">
    <source>
        <dbReference type="ARBA" id="ARBA00049988"/>
    </source>
</evidence>
<dbReference type="SUPFAM" id="SSF47598">
    <property type="entry name" value="Ribbon-helix-helix"/>
    <property type="match status" value="1"/>
</dbReference>
<dbReference type="GO" id="GO:0003677">
    <property type="term" value="F:DNA binding"/>
    <property type="evidence" value="ECO:0007669"/>
    <property type="project" value="UniProtKB-KW"/>
</dbReference>
<dbReference type="AlphaFoldDB" id="A0A9X0W9S7"/>
<dbReference type="InterPro" id="IPR010985">
    <property type="entry name" value="Ribbon_hlx_hlx"/>
</dbReference>
<gene>
    <name evidence="7" type="ORF">CKO42_13955</name>
</gene>
<sequence>MPNTQARSSKLDLRLTPEAKARLSAAARERHQSVSQFVLSSALERADETLADRQHFGLDAEHWSAFMAALERPPRALPRLERLLHEPTPFDPPDAA</sequence>
<comment type="similarity">
    <text evidence="6">Belongs to the TacA antitoxin family.</text>
</comment>
<organism evidence="7 8">
    <name type="scientific">Lamprobacter modestohalophilus</name>
    <dbReference type="NCBI Taxonomy" id="1064514"/>
    <lineage>
        <taxon>Bacteria</taxon>
        <taxon>Pseudomonadati</taxon>
        <taxon>Pseudomonadota</taxon>
        <taxon>Gammaproteobacteria</taxon>
        <taxon>Chromatiales</taxon>
        <taxon>Chromatiaceae</taxon>
        <taxon>Lamprobacter</taxon>
    </lineage>
</organism>
<proteinExistence type="inferred from homology"/>
<evidence type="ECO:0000256" key="5">
    <source>
        <dbReference type="ARBA" id="ARBA00023163"/>
    </source>
</evidence>
<evidence type="ECO:0008006" key="9">
    <source>
        <dbReference type="Google" id="ProtNLM"/>
    </source>
</evidence>
<evidence type="ECO:0000313" key="8">
    <source>
        <dbReference type="Proteomes" id="UP001138768"/>
    </source>
</evidence>
<dbReference type="Proteomes" id="UP001138768">
    <property type="component" value="Unassembled WGS sequence"/>
</dbReference>
<keyword evidence="1" id="KW-0678">Repressor</keyword>
<comment type="caution">
    <text evidence="7">The sequence shown here is derived from an EMBL/GenBank/DDBJ whole genome shotgun (WGS) entry which is preliminary data.</text>
</comment>
<dbReference type="EMBL" id="NRRY01000022">
    <property type="protein sequence ID" value="MBK1619521.1"/>
    <property type="molecule type" value="Genomic_DNA"/>
</dbReference>
<dbReference type="PANTHER" id="PTHR35401">
    <property type="entry name" value="COPG FAMILY HELIX-TURN-HELIX PROTEIN-RELATED-RELATED"/>
    <property type="match status" value="1"/>
</dbReference>
<protein>
    <recommendedName>
        <fullName evidence="9">DUF1778 domain-containing protein</fullName>
    </recommendedName>
</protein>
<keyword evidence="2" id="KW-1277">Toxin-antitoxin system</keyword>
<keyword evidence="3" id="KW-0805">Transcription regulation</keyword>
<dbReference type="GO" id="GO:0006355">
    <property type="term" value="P:regulation of DNA-templated transcription"/>
    <property type="evidence" value="ECO:0007669"/>
    <property type="project" value="InterPro"/>
</dbReference>
<reference evidence="7 8" key="1">
    <citation type="journal article" date="2020" name="Microorganisms">
        <title>Osmotic Adaptation and Compatible Solute Biosynthesis of Phototrophic Bacteria as Revealed from Genome Analyses.</title>
        <authorList>
            <person name="Imhoff J.F."/>
            <person name="Rahn T."/>
            <person name="Kunzel S."/>
            <person name="Keller A."/>
            <person name="Neulinger S.C."/>
        </authorList>
    </citation>
    <scope>NUCLEOTIDE SEQUENCE [LARGE SCALE GENOMIC DNA]</scope>
    <source>
        <strain evidence="7 8">DSM 25653</strain>
    </source>
</reference>
<evidence type="ECO:0000256" key="3">
    <source>
        <dbReference type="ARBA" id="ARBA00023015"/>
    </source>
</evidence>
<dbReference type="Gene3D" id="1.20.5.780">
    <property type="entry name" value="Single helix bin"/>
    <property type="match status" value="1"/>
</dbReference>
<keyword evidence="4" id="KW-0238">DNA-binding</keyword>
<dbReference type="PANTHER" id="PTHR35401:SF1">
    <property type="entry name" value="CYTOPLASMIC PROTEIN"/>
    <property type="match status" value="1"/>
</dbReference>
<dbReference type="InterPro" id="IPR014795">
    <property type="entry name" value="TacA_1-like"/>
</dbReference>
<evidence type="ECO:0000256" key="2">
    <source>
        <dbReference type="ARBA" id="ARBA00022649"/>
    </source>
</evidence>
<keyword evidence="8" id="KW-1185">Reference proteome</keyword>
<dbReference type="Pfam" id="PF08681">
    <property type="entry name" value="TacA1"/>
    <property type="match status" value="1"/>
</dbReference>
<dbReference type="RefSeq" id="WP_200244991.1">
    <property type="nucleotide sequence ID" value="NZ_NRRY01000022.1"/>
</dbReference>